<feature type="region of interest" description="Disordered" evidence="6">
    <location>
        <begin position="1"/>
        <end position="22"/>
    </location>
</feature>
<dbReference type="STRING" id="105231.A0A1Y1IUU6"/>
<evidence type="ECO:0000256" key="3">
    <source>
        <dbReference type="ARBA" id="ARBA00022692"/>
    </source>
</evidence>
<dbReference type="PANTHER" id="PTHR31123">
    <property type="entry name" value="ACCUMULATION OF DYADS PROTEIN 2-RELATED"/>
    <property type="match status" value="1"/>
</dbReference>
<gene>
    <name evidence="8" type="ORF">KFL_010760010</name>
</gene>
<dbReference type="NCBIfam" id="NF038013">
    <property type="entry name" value="AceTr_1"/>
    <property type="match status" value="1"/>
</dbReference>
<evidence type="ECO:0000313" key="8">
    <source>
        <dbReference type="EMBL" id="GAQ92626.1"/>
    </source>
</evidence>
<feature type="transmembrane region" description="Helical" evidence="7">
    <location>
        <begin position="207"/>
        <end position="227"/>
    </location>
</feature>
<protein>
    <recommendedName>
        <fullName evidence="10">GPR1/FUN34/yaaH family protein</fullName>
    </recommendedName>
</protein>
<dbReference type="EMBL" id="DF238025">
    <property type="protein sequence ID" value="GAQ92626.1"/>
    <property type="molecule type" value="Genomic_DNA"/>
</dbReference>
<feature type="transmembrane region" description="Helical" evidence="7">
    <location>
        <begin position="130"/>
        <end position="151"/>
    </location>
</feature>
<keyword evidence="3 7" id="KW-0812">Transmembrane</keyword>
<feature type="transmembrane region" description="Helical" evidence="7">
    <location>
        <begin position="92"/>
        <end position="109"/>
    </location>
</feature>
<feature type="transmembrane region" description="Helical" evidence="7">
    <location>
        <begin position="67"/>
        <end position="86"/>
    </location>
</feature>
<reference evidence="8 9" key="1">
    <citation type="journal article" date="2014" name="Nat. Commun.">
        <title>Klebsormidium flaccidum genome reveals primary factors for plant terrestrial adaptation.</title>
        <authorList>
            <person name="Hori K."/>
            <person name="Maruyama F."/>
            <person name="Fujisawa T."/>
            <person name="Togashi T."/>
            <person name="Yamamoto N."/>
            <person name="Seo M."/>
            <person name="Sato S."/>
            <person name="Yamada T."/>
            <person name="Mori H."/>
            <person name="Tajima N."/>
            <person name="Moriyama T."/>
            <person name="Ikeuchi M."/>
            <person name="Watanabe M."/>
            <person name="Wada H."/>
            <person name="Kobayashi K."/>
            <person name="Saito M."/>
            <person name="Masuda T."/>
            <person name="Sasaki-Sekimoto Y."/>
            <person name="Mashiguchi K."/>
            <person name="Awai K."/>
            <person name="Shimojima M."/>
            <person name="Masuda S."/>
            <person name="Iwai M."/>
            <person name="Nobusawa T."/>
            <person name="Narise T."/>
            <person name="Kondo S."/>
            <person name="Saito H."/>
            <person name="Sato R."/>
            <person name="Murakawa M."/>
            <person name="Ihara Y."/>
            <person name="Oshima-Yamada Y."/>
            <person name="Ohtaka K."/>
            <person name="Satoh M."/>
            <person name="Sonobe K."/>
            <person name="Ishii M."/>
            <person name="Ohtani R."/>
            <person name="Kanamori-Sato M."/>
            <person name="Honoki R."/>
            <person name="Miyazaki D."/>
            <person name="Mochizuki H."/>
            <person name="Umetsu J."/>
            <person name="Higashi K."/>
            <person name="Shibata D."/>
            <person name="Kamiya Y."/>
            <person name="Sato N."/>
            <person name="Nakamura Y."/>
            <person name="Tabata S."/>
            <person name="Ida S."/>
            <person name="Kurokawa K."/>
            <person name="Ohta H."/>
        </authorList>
    </citation>
    <scope>NUCLEOTIDE SEQUENCE [LARGE SCALE GENOMIC DNA]</scope>
    <source>
        <strain evidence="8 9">NIES-2285</strain>
    </source>
</reference>
<evidence type="ECO:0000256" key="5">
    <source>
        <dbReference type="ARBA" id="ARBA00023136"/>
    </source>
</evidence>
<keyword evidence="4 7" id="KW-1133">Transmembrane helix</keyword>
<evidence type="ECO:0008006" key="10">
    <source>
        <dbReference type="Google" id="ProtNLM"/>
    </source>
</evidence>
<feature type="transmembrane region" description="Helical" evidence="7">
    <location>
        <begin position="157"/>
        <end position="178"/>
    </location>
</feature>
<evidence type="ECO:0000256" key="2">
    <source>
        <dbReference type="ARBA" id="ARBA00005587"/>
    </source>
</evidence>
<name>A0A1Y1IUU6_KLENI</name>
<dbReference type="GO" id="GO:0015123">
    <property type="term" value="F:acetate transmembrane transporter activity"/>
    <property type="evidence" value="ECO:0000318"/>
    <property type="project" value="GO_Central"/>
</dbReference>
<organism evidence="8 9">
    <name type="scientific">Klebsormidium nitens</name>
    <name type="common">Green alga</name>
    <name type="synonym">Ulothrix nitens</name>
    <dbReference type="NCBI Taxonomy" id="105231"/>
    <lineage>
        <taxon>Eukaryota</taxon>
        <taxon>Viridiplantae</taxon>
        <taxon>Streptophyta</taxon>
        <taxon>Klebsormidiophyceae</taxon>
        <taxon>Klebsormidiales</taxon>
        <taxon>Klebsormidiaceae</taxon>
        <taxon>Klebsormidium</taxon>
    </lineage>
</organism>
<dbReference type="InterPro" id="IPR051633">
    <property type="entry name" value="AceTr"/>
</dbReference>
<evidence type="ECO:0000256" key="6">
    <source>
        <dbReference type="SAM" id="MobiDB-lite"/>
    </source>
</evidence>
<comment type="similarity">
    <text evidence="2">Belongs to the acetate uptake transporter (AceTr) (TC 2.A.96) family.</text>
</comment>
<dbReference type="Pfam" id="PF01184">
    <property type="entry name" value="Gpr1_Fun34_YaaH"/>
    <property type="match status" value="1"/>
</dbReference>
<comment type="subcellular location">
    <subcellularLocation>
        <location evidence="1">Membrane</location>
        <topology evidence="1">Multi-pass membrane protein</topology>
    </subcellularLocation>
</comment>
<proteinExistence type="inferred from homology"/>
<dbReference type="OMA" id="WKKGNTF"/>
<dbReference type="PANTHER" id="PTHR31123:SF1">
    <property type="entry name" value="ACCUMULATION OF DYADS PROTEIN 2-RELATED"/>
    <property type="match status" value="1"/>
</dbReference>
<dbReference type="Proteomes" id="UP000054558">
    <property type="component" value="Unassembled WGS sequence"/>
</dbReference>
<sequence>MNSVPIASATPDPRARAPYGSSQTVESSMYSVDARPAVGAAGMPAASSARAAADDVDHRRSDLADPAALGLAAFAATTFVLSAHNAGWAPDLAWVGLALFYGGLAQLLAGMWDFRNNNTFGATAFSTYGAFWFSLASFILFVELGVFPASLDVSEGLGWFLVAFFIFNTYAMLGSLFLAKATLAVFVTLEVTLLLLFVGFFKDNTAGVGWTAVGGYFGVVTAVCAWYNSAAVLINRAATVHFMPVGAPVVDKEKLRAWHSRRKNVPSVDDTYTSDKRDSSV</sequence>
<dbReference type="AlphaFoldDB" id="A0A1Y1IUU6"/>
<feature type="transmembrane region" description="Helical" evidence="7">
    <location>
        <begin position="183"/>
        <end position="201"/>
    </location>
</feature>
<evidence type="ECO:0000256" key="7">
    <source>
        <dbReference type="SAM" id="Phobius"/>
    </source>
</evidence>
<evidence type="ECO:0000256" key="1">
    <source>
        <dbReference type="ARBA" id="ARBA00004141"/>
    </source>
</evidence>
<keyword evidence="9" id="KW-1185">Reference proteome</keyword>
<dbReference type="InterPro" id="IPR000791">
    <property type="entry name" value="Gpr1/Fun34/SatP-like"/>
</dbReference>
<evidence type="ECO:0000313" key="9">
    <source>
        <dbReference type="Proteomes" id="UP000054558"/>
    </source>
</evidence>
<evidence type="ECO:0000256" key="4">
    <source>
        <dbReference type="ARBA" id="ARBA00022989"/>
    </source>
</evidence>
<keyword evidence="5 7" id="KW-0472">Membrane</keyword>
<dbReference type="GO" id="GO:0005886">
    <property type="term" value="C:plasma membrane"/>
    <property type="evidence" value="ECO:0000318"/>
    <property type="project" value="GO_Central"/>
</dbReference>
<accession>A0A1Y1IUU6</accession>
<dbReference type="OrthoDB" id="2012235at2759"/>